<organism evidence="10 11">
    <name type="scientific">Coprinellus micaceus</name>
    <name type="common">Glistening ink-cap mushroom</name>
    <name type="synonym">Coprinus micaceus</name>
    <dbReference type="NCBI Taxonomy" id="71717"/>
    <lineage>
        <taxon>Eukaryota</taxon>
        <taxon>Fungi</taxon>
        <taxon>Dikarya</taxon>
        <taxon>Basidiomycota</taxon>
        <taxon>Agaricomycotina</taxon>
        <taxon>Agaricomycetes</taxon>
        <taxon>Agaricomycetidae</taxon>
        <taxon>Agaricales</taxon>
        <taxon>Agaricineae</taxon>
        <taxon>Psathyrellaceae</taxon>
        <taxon>Coprinellus</taxon>
    </lineage>
</organism>
<dbReference type="GO" id="GO:0016036">
    <property type="term" value="P:cellular response to phosphate starvation"/>
    <property type="evidence" value="ECO:0007669"/>
    <property type="project" value="TreeGrafter"/>
</dbReference>
<dbReference type="PROSITE" id="PS51382">
    <property type="entry name" value="SPX"/>
    <property type="match status" value="1"/>
</dbReference>
<evidence type="ECO:0000259" key="8">
    <source>
        <dbReference type="PROSITE" id="PS51380"/>
    </source>
</evidence>
<dbReference type="Pfam" id="PF03124">
    <property type="entry name" value="EXS"/>
    <property type="match status" value="1"/>
</dbReference>
<dbReference type="PANTHER" id="PTHR10783:SF103">
    <property type="entry name" value="SOLUTE CARRIER FAMILY 53 MEMBER 1"/>
    <property type="match status" value="1"/>
</dbReference>
<evidence type="ECO:0000256" key="5">
    <source>
        <dbReference type="ARBA" id="ARBA00023136"/>
    </source>
</evidence>
<evidence type="ECO:0000256" key="2">
    <source>
        <dbReference type="ARBA" id="ARBA00009665"/>
    </source>
</evidence>
<keyword evidence="5 7" id="KW-0472">Membrane</keyword>
<dbReference type="STRING" id="71717.A0A4Y7TJN6"/>
<dbReference type="OrthoDB" id="9970435at2759"/>
<feature type="transmembrane region" description="Helical" evidence="7">
    <location>
        <begin position="250"/>
        <end position="268"/>
    </location>
</feature>
<gene>
    <name evidence="10" type="ORF">FA13DRAFT_1626343</name>
</gene>
<dbReference type="GO" id="GO:0000822">
    <property type="term" value="F:inositol hexakisphosphate binding"/>
    <property type="evidence" value="ECO:0007669"/>
    <property type="project" value="TreeGrafter"/>
</dbReference>
<keyword evidence="3 7" id="KW-0812">Transmembrane</keyword>
<dbReference type="GO" id="GO:0005886">
    <property type="term" value="C:plasma membrane"/>
    <property type="evidence" value="ECO:0007669"/>
    <property type="project" value="TreeGrafter"/>
</dbReference>
<dbReference type="EMBL" id="QPFP01000010">
    <property type="protein sequence ID" value="TEB34386.1"/>
    <property type="molecule type" value="Genomic_DNA"/>
</dbReference>
<dbReference type="PROSITE" id="PS51380">
    <property type="entry name" value="EXS"/>
    <property type="match status" value="1"/>
</dbReference>
<evidence type="ECO:0000256" key="4">
    <source>
        <dbReference type="ARBA" id="ARBA00022989"/>
    </source>
</evidence>
<feature type="region of interest" description="Disordered" evidence="6">
    <location>
        <begin position="91"/>
        <end position="136"/>
    </location>
</feature>
<feature type="non-terminal residue" evidence="10">
    <location>
        <position position="1"/>
    </location>
</feature>
<evidence type="ECO:0000256" key="3">
    <source>
        <dbReference type="ARBA" id="ARBA00022692"/>
    </source>
</evidence>
<dbReference type="Pfam" id="PF03105">
    <property type="entry name" value="SPX"/>
    <property type="match status" value="1"/>
</dbReference>
<comment type="similarity">
    <text evidence="2">Belongs to the SYG1 (TC 2.A.94) family.</text>
</comment>
<feature type="transmembrane region" description="Helical" evidence="7">
    <location>
        <begin position="319"/>
        <end position="340"/>
    </location>
</feature>
<feature type="transmembrane region" description="Helical" evidence="7">
    <location>
        <begin position="386"/>
        <end position="412"/>
    </location>
</feature>
<dbReference type="GO" id="GO:0006817">
    <property type="term" value="P:phosphate ion transport"/>
    <property type="evidence" value="ECO:0007669"/>
    <property type="project" value="TreeGrafter"/>
</dbReference>
<dbReference type="CDD" id="cd14475">
    <property type="entry name" value="SPX_SYG1_like"/>
    <property type="match status" value="1"/>
</dbReference>
<dbReference type="AlphaFoldDB" id="A0A4Y7TJN6"/>
<dbReference type="GO" id="GO:0005794">
    <property type="term" value="C:Golgi apparatus"/>
    <property type="evidence" value="ECO:0007669"/>
    <property type="project" value="TreeGrafter"/>
</dbReference>
<sequence length="525" mass="60371">PLAALPLQDVLMQLSPLEMAFFNHLDAQLEKVESFYLTREKEAQEKGKLLQDQIQELMEHKKVFMVLTRTISIEQKSVNTTGKRSFKNFFRSEAPPMGREHSSSSEGSVPDKEKDAGHSSSSEDEPSSPPPFAADPDTYLYAKRKLKKAVTEHYRGLELLHNYRILNLTGFRKALKKFEKVTRIAVQNQYMAEKVEKSAFSSDEGVRKMMKATEDLYAYTFVKGNKKKAMQRLRGGNKTKTHHFSTFRSGLLLGLAIPAFVAGLVSGHSDVCSSSLPQFTDFWIGDQFCSLVFTLQSLFTLGCIYANDFSPQWREQCGLVSPNWPAAYVLAVSPFILRLVQSIKRYADSGLITHLINGGKYASGIISYLVFFLWRHKGAERSGALFAFWLILNVVSAVYACTWDFLMDWSILKHNAPNPWLRKELVYSSYIPLYYFAIISNILLRFTWVLYIPAKGPDMMLRSFIVAVLEILRRWQWNFYRLENEHLGNMDQYRVTREVPLPYLFDDPHRHDADDDDDEETKHIK</sequence>
<evidence type="ECO:0000256" key="1">
    <source>
        <dbReference type="ARBA" id="ARBA00004141"/>
    </source>
</evidence>
<feature type="compositionally biased region" description="Basic and acidic residues" evidence="6">
    <location>
        <begin position="98"/>
        <end position="117"/>
    </location>
</feature>
<feature type="domain" description="SPX" evidence="9">
    <location>
        <begin position="1"/>
        <end position="192"/>
    </location>
</feature>
<feature type="region of interest" description="Disordered" evidence="6">
    <location>
        <begin position="506"/>
        <end position="525"/>
    </location>
</feature>
<keyword evidence="11" id="KW-1185">Reference proteome</keyword>
<comment type="subcellular location">
    <subcellularLocation>
        <location evidence="1">Membrane</location>
        <topology evidence="1">Multi-pass membrane protein</topology>
    </subcellularLocation>
</comment>
<accession>A0A4Y7TJN6</accession>
<name>A0A4Y7TJN6_COPMI</name>
<feature type="domain" description="EXS" evidence="8">
    <location>
        <begin position="318"/>
        <end position="513"/>
    </location>
</feature>
<dbReference type="PANTHER" id="PTHR10783">
    <property type="entry name" value="XENOTROPIC AND POLYTROPIC RETROVIRUS RECEPTOR 1-RELATED"/>
    <property type="match status" value="1"/>
</dbReference>
<proteinExistence type="inferred from homology"/>
<reference evidence="10 11" key="1">
    <citation type="journal article" date="2019" name="Nat. Ecol. Evol.">
        <title>Megaphylogeny resolves global patterns of mushroom evolution.</title>
        <authorList>
            <person name="Varga T."/>
            <person name="Krizsan K."/>
            <person name="Foldi C."/>
            <person name="Dima B."/>
            <person name="Sanchez-Garcia M."/>
            <person name="Sanchez-Ramirez S."/>
            <person name="Szollosi G.J."/>
            <person name="Szarkandi J.G."/>
            <person name="Papp V."/>
            <person name="Albert L."/>
            <person name="Andreopoulos W."/>
            <person name="Angelini C."/>
            <person name="Antonin V."/>
            <person name="Barry K.W."/>
            <person name="Bougher N.L."/>
            <person name="Buchanan P."/>
            <person name="Buyck B."/>
            <person name="Bense V."/>
            <person name="Catcheside P."/>
            <person name="Chovatia M."/>
            <person name="Cooper J."/>
            <person name="Damon W."/>
            <person name="Desjardin D."/>
            <person name="Finy P."/>
            <person name="Geml J."/>
            <person name="Haridas S."/>
            <person name="Hughes K."/>
            <person name="Justo A."/>
            <person name="Karasinski D."/>
            <person name="Kautmanova I."/>
            <person name="Kiss B."/>
            <person name="Kocsube S."/>
            <person name="Kotiranta H."/>
            <person name="LaButti K.M."/>
            <person name="Lechner B.E."/>
            <person name="Liimatainen K."/>
            <person name="Lipzen A."/>
            <person name="Lukacs Z."/>
            <person name="Mihaltcheva S."/>
            <person name="Morgado L.N."/>
            <person name="Niskanen T."/>
            <person name="Noordeloos M.E."/>
            <person name="Ohm R.A."/>
            <person name="Ortiz-Santana B."/>
            <person name="Ovrebo C."/>
            <person name="Racz N."/>
            <person name="Riley R."/>
            <person name="Savchenko A."/>
            <person name="Shiryaev A."/>
            <person name="Soop K."/>
            <person name="Spirin V."/>
            <person name="Szebenyi C."/>
            <person name="Tomsovsky M."/>
            <person name="Tulloss R.E."/>
            <person name="Uehling J."/>
            <person name="Grigoriev I.V."/>
            <person name="Vagvolgyi C."/>
            <person name="Papp T."/>
            <person name="Martin F.M."/>
            <person name="Miettinen O."/>
            <person name="Hibbett D.S."/>
            <person name="Nagy L.G."/>
        </authorList>
    </citation>
    <scope>NUCLEOTIDE SEQUENCE [LARGE SCALE GENOMIC DNA]</scope>
    <source>
        <strain evidence="10 11">FP101781</strain>
    </source>
</reference>
<evidence type="ECO:0000313" key="10">
    <source>
        <dbReference type="EMBL" id="TEB34386.1"/>
    </source>
</evidence>
<evidence type="ECO:0000256" key="6">
    <source>
        <dbReference type="SAM" id="MobiDB-lite"/>
    </source>
</evidence>
<protein>
    <submittedName>
        <fullName evidence="10">EXS-domain-containing protein</fullName>
    </submittedName>
</protein>
<feature type="transmembrane region" description="Helical" evidence="7">
    <location>
        <begin position="432"/>
        <end position="452"/>
    </location>
</feature>
<feature type="transmembrane region" description="Helical" evidence="7">
    <location>
        <begin position="288"/>
        <end position="307"/>
    </location>
</feature>
<keyword evidence="4 7" id="KW-1133">Transmembrane helix</keyword>
<comment type="caution">
    <text evidence="10">The sequence shown here is derived from an EMBL/GenBank/DDBJ whole genome shotgun (WGS) entry which is preliminary data.</text>
</comment>
<dbReference type="Proteomes" id="UP000298030">
    <property type="component" value="Unassembled WGS sequence"/>
</dbReference>
<dbReference type="InterPro" id="IPR004331">
    <property type="entry name" value="SPX_dom"/>
</dbReference>
<evidence type="ECO:0000259" key="9">
    <source>
        <dbReference type="PROSITE" id="PS51382"/>
    </source>
</evidence>
<dbReference type="InterPro" id="IPR004342">
    <property type="entry name" value="EXS_C"/>
</dbReference>
<feature type="transmembrane region" description="Helical" evidence="7">
    <location>
        <begin position="352"/>
        <end position="374"/>
    </location>
</feature>
<evidence type="ECO:0000313" key="11">
    <source>
        <dbReference type="Proteomes" id="UP000298030"/>
    </source>
</evidence>
<evidence type="ECO:0000256" key="7">
    <source>
        <dbReference type="SAM" id="Phobius"/>
    </source>
</evidence>